<keyword evidence="1" id="KW-0328">Glycosyltransferase</keyword>
<accession>A0A975M8E9</accession>
<keyword evidence="2" id="KW-0808">Transferase</keyword>
<evidence type="ECO:0000256" key="3">
    <source>
        <dbReference type="SAM" id="Phobius"/>
    </source>
</evidence>
<evidence type="ECO:0000256" key="1">
    <source>
        <dbReference type="ARBA" id="ARBA00022676"/>
    </source>
</evidence>
<keyword evidence="3" id="KW-0812">Transmembrane</keyword>
<organism evidence="5 6">
    <name type="scientific">Arthrobacter jiangjiafuii</name>
    <dbReference type="NCBI Taxonomy" id="2817475"/>
    <lineage>
        <taxon>Bacteria</taxon>
        <taxon>Bacillati</taxon>
        <taxon>Actinomycetota</taxon>
        <taxon>Actinomycetes</taxon>
        <taxon>Micrococcales</taxon>
        <taxon>Micrococcaceae</taxon>
        <taxon>Arthrobacter</taxon>
    </lineage>
</organism>
<feature type="transmembrane region" description="Helical" evidence="3">
    <location>
        <begin position="84"/>
        <end position="103"/>
    </location>
</feature>
<name>A0A975M8E9_9MICC</name>
<proteinExistence type="predicted"/>
<keyword evidence="6" id="KW-1185">Reference proteome</keyword>
<feature type="domain" description="Glycosyltransferase subfamily 4-like N-terminal" evidence="4">
    <location>
        <begin position="20"/>
        <end position="201"/>
    </location>
</feature>
<gene>
    <name evidence="5" type="ORF">KKR91_12360</name>
</gene>
<evidence type="ECO:0000256" key="2">
    <source>
        <dbReference type="ARBA" id="ARBA00022679"/>
    </source>
</evidence>
<dbReference type="Pfam" id="PF13579">
    <property type="entry name" value="Glyco_trans_4_4"/>
    <property type="match status" value="1"/>
</dbReference>
<dbReference type="SUPFAM" id="SSF53756">
    <property type="entry name" value="UDP-Glycosyltransferase/glycogen phosphorylase"/>
    <property type="match status" value="1"/>
</dbReference>
<feature type="transmembrane region" description="Helical" evidence="3">
    <location>
        <begin position="109"/>
        <end position="127"/>
    </location>
</feature>
<reference evidence="5 6" key="1">
    <citation type="submission" date="2021-05" db="EMBL/GenBank/DDBJ databases">
        <title>Novel species in genus Arthrobacter.</title>
        <authorList>
            <person name="Zhang G."/>
        </authorList>
    </citation>
    <scope>NUCLEOTIDE SEQUENCE [LARGE SCALE GENOMIC DNA]</scope>
    <source>
        <strain evidence="6">zg-ZUI227</strain>
    </source>
</reference>
<evidence type="ECO:0000313" key="5">
    <source>
        <dbReference type="EMBL" id="QWC11812.1"/>
    </source>
</evidence>
<dbReference type="InterPro" id="IPR028098">
    <property type="entry name" value="Glyco_trans_4-like_N"/>
</dbReference>
<protein>
    <submittedName>
        <fullName evidence="5">Glycosyltransferase family 4 protein</fullName>
    </submittedName>
</protein>
<dbReference type="CDD" id="cd03794">
    <property type="entry name" value="GT4_WbuB-like"/>
    <property type="match status" value="1"/>
</dbReference>
<dbReference type="Gene3D" id="3.40.50.2000">
    <property type="entry name" value="Glycogen Phosphorylase B"/>
    <property type="match status" value="2"/>
</dbReference>
<dbReference type="GO" id="GO:0016757">
    <property type="term" value="F:glycosyltransferase activity"/>
    <property type="evidence" value="ECO:0007669"/>
    <property type="project" value="UniProtKB-KW"/>
</dbReference>
<dbReference type="KEGG" id="ajg:KKR91_12360"/>
<dbReference type="PANTHER" id="PTHR12526">
    <property type="entry name" value="GLYCOSYLTRANSFERASE"/>
    <property type="match status" value="1"/>
</dbReference>
<dbReference type="Proteomes" id="UP000676885">
    <property type="component" value="Chromosome"/>
</dbReference>
<dbReference type="Pfam" id="PF13692">
    <property type="entry name" value="Glyco_trans_1_4"/>
    <property type="match status" value="1"/>
</dbReference>
<keyword evidence="3" id="KW-1133">Transmembrane helix</keyword>
<sequence length="409" mass="45866">MRKEKILVVCQHFWPEGFRLNDIAAFFVENGLDVEVLCGLPNYPKGELFPGYSLKGPFRENHDGVDVHRTLEVPRRGNTSASIFLNYISFPFFSLFHVPRMLFGKYDRIFLYQLSPVMMSLAGILVGKIRRIETTMYVLDLWPENLYSVINVKNKFLRRILEKVSHWHYRNVDKIVVLSDLMKDRLASVSGLPADKITVIPQACEKLYEEQIVDDSLASRFADGFKVVFAGNISPAQSFDTILEAAQLIRGEGIEDVQWVIVGDGMSRSAVEAKVRELGLSDSFHFEGQRPVEEVPRYTGIADALVGCLVTSDLLEATIPAKVLSYIASGKPLVLAMDGEVRKLVMDEARCGLVGPTEDAQDLANNVVKLYNMTSVERAALGESGRAYHFANLERNIVLGKLKNFILEA</sequence>
<evidence type="ECO:0000313" key="6">
    <source>
        <dbReference type="Proteomes" id="UP000676885"/>
    </source>
</evidence>
<dbReference type="AlphaFoldDB" id="A0A975M8E9"/>
<keyword evidence="3" id="KW-0472">Membrane</keyword>
<dbReference type="EMBL" id="CP076022">
    <property type="protein sequence ID" value="QWC11812.1"/>
    <property type="molecule type" value="Genomic_DNA"/>
</dbReference>
<evidence type="ECO:0000259" key="4">
    <source>
        <dbReference type="Pfam" id="PF13579"/>
    </source>
</evidence>